<dbReference type="Pfam" id="PF14903">
    <property type="entry name" value="WG_beta_rep"/>
    <property type="match status" value="7"/>
</dbReference>
<protein>
    <submittedName>
        <fullName evidence="1">WG repeat-containing protein</fullName>
    </submittedName>
</protein>
<evidence type="ECO:0000313" key="2">
    <source>
        <dbReference type="Proteomes" id="UP000297641"/>
    </source>
</evidence>
<dbReference type="Proteomes" id="UP000297641">
    <property type="component" value="Unassembled WGS sequence"/>
</dbReference>
<dbReference type="EMBL" id="RQFT01000011">
    <property type="protein sequence ID" value="TGL04056.1"/>
    <property type="molecule type" value="Genomic_DNA"/>
</dbReference>
<dbReference type="PANTHER" id="PTHR37841:SF1">
    <property type="entry name" value="DUF3298 DOMAIN-CONTAINING PROTEIN"/>
    <property type="match status" value="1"/>
</dbReference>
<name>A0A7I0IL02_9LEPT</name>
<sequence>MKSRLFLFVFLFFNLPTEGSPSNEKCPVEYNEKVVEIDDQSFIQVSSNLNSTLIQYEEAGLYSEGLALVKNGYTQQFIDQSGKVAIDLSDKFFFFQKPFSDGKAVFFNIENQRGAINKSGDVLFLKDYDQLMSFSEGIAPYMKDNKLGFIDEKGNELTKPIFEYDHKIKFEEGFSVIKSRGKYGFLDKRGKIIGDIIYEDANPFREGLASVKLNGKWGFINTKGKLVIQNKFENADSFSNGLCTVRIDGKVGYINTNGEIVIKPQYTGGRDFSGNVAFVSTGFDLGLINAKGETVFNPIFDIDIRSRFEGDVAPVRIKSKYGIIKNDGTFVRKAEFDNISEFSNGFAWFELNQLYGVIDKNGKIVIKAQFKKMPRMTAGFLIVEINGLYGYIKIPDCV</sequence>
<proteinExistence type="predicted"/>
<dbReference type="PANTHER" id="PTHR37841">
    <property type="entry name" value="GLR2918 PROTEIN"/>
    <property type="match status" value="1"/>
</dbReference>
<dbReference type="RefSeq" id="WP_135771292.1">
    <property type="nucleotide sequence ID" value="NZ_RQFT01000011.1"/>
</dbReference>
<dbReference type="SUPFAM" id="SSF69360">
    <property type="entry name" value="Cell wall binding repeat"/>
    <property type="match status" value="1"/>
</dbReference>
<evidence type="ECO:0000313" key="1">
    <source>
        <dbReference type="EMBL" id="TGL04056.1"/>
    </source>
</evidence>
<organism evidence="1 2">
    <name type="scientific">Leptospira bouyouniensis</name>
    <dbReference type="NCBI Taxonomy" id="2484911"/>
    <lineage>
        <taxon>Bacteria</taxon>
        <taxon>Pseudomonadati</taxon>
        <taxon>Spirochaetota</taxon>
        <taxon>Spirochaetia</taxon>
        <taxon>Leptospirales</taxon>
        <taxon>Leptospiraceae</taxon>
        <taxon>Leptospira</taxon>
    </lineage>
</organism>
<dbReference type="AlphaFoldDB" id="A0A7I0IL02"/>
<dbReference type="InterPro" id="IPR032774">
    <property type="entry name" value="WG_beta_rep"/>
</dbReference>
<comment type="caution">
    <text evidence="1">The sequence shown here is derived from an EMBL/GenBank/DDBJ whole genome shotgun (WGS) entry which is preliminary data.</text>
</comment>
<reference evidence="1 2" key="1">
    <citation type="journal article" date="2019" name="PLoS Negl. Trop. Dis.">
        <title>Revisiting the worldwide diversity of Leptospira species in the environment.</title>
        <authorList>
            <person name="Vincent A.T."/>
            <person name="Schiettekatte O."/>
            <person name="Bourhy P."/>
            <person name="Veyrier F.J."/>
            <person name="Picardeau M."/>
        </authorList>
    </citation>
    <scope>NUCLEOTIDE SEQUENCE [LARGE SCALE GENOMIC DNA]</scope>
    <source>
        <strain evidence="1 2">201800273</strain>
    </source>
</reference>
<accession>A0A7I0IL02</accession>
<gene>
    <name evidence="1" type="ORF">EHQ43_11670</name>
</gene>